<feature type="transmembrane region" description="Helical" evidence="7">
    <location>
        <begin position="79"/>
        <end position="101"/>
    </location>
</feature>
<evidence type="ECO:0000313" key="10">
    <source>
        <dbReference type="Proteomes" id="UP001595824"/>
    </source>
</evidence>
<dbReference type="Pfam" id="PF07690">
    <property type="entry name" value="MFS_1"/>
    <property type="match status" value="1"/>
</dbReference>
<feature type="domain" description="Major facilitator superfamily (MFS) profile" evidence="8">
    <location>
        <begin position="10"/>
        <end position="445"/>
    </location>
</feature>
<dbReference type="InterPro" id="IPR011701">
    <property type="entry name" value="MFS"/>
</dbReference>
<dbReference type="PANTHER" id="PTHR42718:SF9">
    <property type="entry name" value="MAJOR FACILITATOR SUPERFAMILY MULTIDRUG TRANSPORTER MFSC"/>
    <property type="match status" value="1"/>
</dbReference>
<keyword evidence="4 7" id="KW-1133">Transmembrane helix</keyword>
<dbReference type="Gene3D" id="1.20.1250.20">
    <property type="entry name" value="MFS general substrate transporter like domains"/>
    <property type="match status" value="1"/>
</dbReference>
<dbReference type="Proteomes" id="UP001595824">
    <property type="component" value="Unassembled WGS sequence"/>
</dbReference>
<feature type="transmembrane region" description="Helical" evidence="7">
    <location>
        <begin position="263"/>
        <end position="284"/>
    </location>
</feature>
<feature type="transmembrane region" description="Helical" evidence="7">
    <location>
        <begin position="165"/>
        <end position="186"/>
    </location>
</feature>
<dbReference type="InterPro" id="IPR020846">
    <property type="entry name" value="MFS_dom"/>
</dbReference>
<proteinExistence type="predicted"/>
<keyword evidence="10" id="KW-1185">Reference proteome</keyword>
<evidence type="ECO:0000256" key="5">
    <source>
        <dbReference type="ARBA" id="ARBA00023136"/>
    </source>
</evidence>
<accession>A0ABV8TPS1</accession>
<evidence type="ECO:0000256" key="2">
    <source>
        <dbReference type="ARBA" id="ARBA00022448"/>
    </source>
</evidence>
<feature type="transmembrane region" description="Helical" evidence="7">
    <location>
        <begin position="140"/>
        <end position="159"/>
    </location>
</feature>
<protein>
    <submittedName>
        <fullName evidence="9">MFS transporter</fullName>
    </submittedName>
</protein>
<keyword evidence="6" id="KW-0046">Antibiotic resistance</keyword>
<feature type="transmembrane region" description="Helical" evidence="7">
    <location>
        <begin position="296"/>
        <end position="314"/>
    </location>
</feature>
<feature type="transmembrane region" description="Helical" evidence="7">
    <location>
        <begin position="225"/>
        <end position="243"/>
    </location>
</feature>
<evidence type="ECO:0000313" key="9">
    <source>
        <dbReference type="EMBL" id="MFC4332709.1"/>
    </source>
</evidence>
<dbReference type="EMBL" id="JBHSDP010000029">
    <property type="protein sequence ID" value="MFC4332709.1"/>
    <property type="molecule type" value="Genomic_DNA"/>
</dbReference>
<evidence type="ECO:0000256" key="1">
    <source>
        <dbReference type="ARBA" id="ARBA00004651"/>
    </source>
</evidence>
<evidence type="ECO:0000256" key="4">
    <source>
        <dbReference type="ARBA" id="ARBA00022989"/>
    </source>
</evidence>
<dbReference type="InterPro" id="IPR036259">
    <property type="entry name" value="MFS_trans_sf"/>
</dbReference>
<evidence type="ECO:0000259" key="8">
    <source>
        <dbReference type="PROSITE" id="PS50850"/>
    </source>
</evidence>
<keyword evidence="3 7" id="KW-0812">Transmembrane</keyword>
<keyword evidence="5 7" id="KW-0472">Membrane</keyword>
<keyword evidence="2" id="KW-0813">Transport</keyword>
<dbReference type="PANTHER" id="PTHR42718">
    <property type="entry name" value="MAJOR FACILITATOR SUPERFAMILY MULTIDRUG TRANSPORTER MFSC"/>
    <property type="match status" value="1"/>
</dbReference>
<gene>
    <name evidence="9" type="ORF">ACFPC0_34070</name>
</gene>
<feature type="transmembrane region" description="Helical" evidence="7">
    <location>
        <begin position="107"/>
        <end position="128"/>
    </location>
</feature>
<feature type="transmembrane region" description="Helical" evidence="7">
    <location>
        <begin position="48"/>
        <end position="67"/>
    </location>
</feature>
<name>A0ABV8TPS1_9ACTN</name>
<evidence type="ECO:0000256" key="6">
    <source>
        <dbReference type="ARBA" id="ARBA00023251"/>
    </source>
</evidence>
<evidence type="ECO:0000256" key="7">
    <source>
        <dbReference type="SAM" id="Phobius"/>
    </source>
</evidence>
<organism evidence="9 10">
    <name type="scientific">Streptomyces andamanensis</name>
    <dbReference type="NCBI Taxonomy" id="1565035"/>
    <lineage>
        <taxon>Bacteria</taxon>
        <taxon>Bacillati</taxon>
        <taxon>Actinomycetota</taxon>
        <taxon>Actinomycetes</taxon>
        <taxon>Kitasatosporales</taxon>
        <taxon>Streptomycetaceae</taxon>
        <taxon>Streptomyces</taxon>
    </lineage>
</organism>
<sequence length="469" mass="46588">MSEQTRPGALSAGLVLGAFLAPSALGMSATPIALPALGDSLSVASGATAWVLAGYTLTLSVASALAGRLADIRGLRMPIVTGMVLLLAGTVLVVAVPWFPAVIAGRMLQGIGGGVAAVLSFGVANRLFTEPRERGRTIGTMGAVVGVVSGGGALLGGALTDLIGWQAALALPGLSALAAVRVLRIAPPTQPRAERLDARGAVLCLALAAALAVLLQARTTHLKESLVLVLAVLAVALAAATVWHVRRVPEGFLPRLVVSNSRFVLAAVAGFTLFAGYLIIQFAAPRLILMDHDLSVTQIGLILLPTGVVSAILSRTAGGLAHKVGPLRLVTALTVLSAAGLLLAALAGRQPVALVIAVAACVSGFSAGQVALMAAVPHLVDSSVHGVAAGVFQLVFITGGSLGSAAVGGMVGAMSLSTAIGVLAVVPLIGMVAAVASALMVKRQTSAPAPTAGPVRPAVAAENAARATG</sequence>
<dbReference type="RefSeq" id="WP_381744138.1">
    <property type="nucleotide sequence ID" value="NZ_JBHSDP010000029.1"/>
</dbReference>
<dbReference type="SUPFAM" id="SSF103473">
    <property type="entry name" value="MFS general substrate transporter"/>
    <property type="match status" value="1"/>
</dbReference>
<comment type="subcellular location">
    <subcellularLocation>
        <location evidence="1">Cell membrane</location>
        <topology evidence="1">Multi-pass membrane protein</topology>
    </subcellularLocation>
</comment>
<dbReference type="PROSITE" id="PS50850">
    <property type="entry name" value="MFS"/>
    <property type="match status" value="1"/>
</dbReference>
<feature type="transmembrane region" description="Helical" evidence="7">
    <location>
        <begin position="419"/>
        <end position="441"/>
    </location>
</feature>
<dbReference type="Gene3D" id="1.20.1720.10">
    <property type="entry name" value="Multidrug resistance protein D"/>
    <property type="match status" value="1"/>
</dbReference>
<feature type="transmembrane region" description="Helical" evidence="7">
    <location>
        <begin position="387"/>
        <end position="407"/>
    </location>
</feature>
<evidence type="ECO:0000256" key="3">
    <source>
        <dbReference type="ARBA" id="ARBA00022692"/>
    </source>
</evidence>
<comment type="caution">
    <text evidence="9">The sequence shown here is derived from an EMBL/GenBank/DDBJ whole genome shotgun (WGS) entry which is preliminary data.</text>
</comment>
<reference evidence="10" key="1">
    <citation type="journal article" date="2019" name="Int. J. Syst. Evol. Microbiol.">
        <title>The Global Catalogue of Microorganisms (GCM) 10K type strain sequencing project: providing services to taxonomists for standard genome sequencing and annotation.</title>
        <authorList>
            <consortium name="The Broad Institute Genomics Platform"/>
            <consortium name="The Broad Institute Genome Sequencing Center for Infectious Disease"/>
            <person name="Wu L."/>
            <person name="Ma J."/>
        </authorList>
    </citation>
    <scope>NUCLEOTIDE SEQUENCE [LARGE SCALE GENOMIC DNA]</scope>
    <source>
        <strain evidence="10">PCU 347</strain>
    </source>
</reference>
<feature type="transmembrane region" description="Helical" evidence="7">
    <location>
        <begin position="326"/>
        <end position="346"/>
    </location>
</feature>
<feature type="transmembrane region" description="Helical" evidence="7">
    <location>
        <begin position="352"/>
        <end position="375"/>
    </location>
</feature>
<feature type="transmembrane region" description="Helical" evidence="7">
    <location>
        <begin position="198"/>
        <end position="219"/>
    </location>
</feature>